<evidence type="ECO:0000313" key="1">
    <source>
        <dbReference type="EMBL" id="KZT18205.1"/>
    </source>
</evidence>
<sequence>MKFEAMVIKHESSGRTEALVLRNKSGMRRAIGERLGSLARLGGAFLVVFSDCRRMER</sequence>
<evidence type="ECO:0000313" key="2">
    <source>
        <dbReference type="Proteomes" id="UP000076761"/>
    </source>
</evidence>
<keyword evidence="2" id="KW-1185">Reference proteome</keyword>
<accession>A0A165MDP3</accession>
<dbReference type="InParanoid" id="A0A165MDP3"/>
<reference evidence="1 2" key="1">
    <citation type="journal article" date="2016" name="Mol. Biol. Evol.">
        <title>Comparative Genomics of Early-Diverging Mushroom-Forming Fungi Provides Insights into the Origins of Lignocellulose Decay Capabilities.</title>
        <authorList>
            <person name="Nagy L.G."/>
            <person name="Riley R."/>
            <person name="Tritt A."/>
            <person name="Adam C."/>
            <person name="Daum C."/>
            <person name="Floudas D."/>
            <person name="Sun H."/>
            <person name="Yadav J.S."/>
            <person name="Pangilinan J."/>
            <person name="Larsson K.H."/>
            <person name="Matsuura K."/>
            <person name="Barry K."/>
            <person name="Labutti K."/>
            <person name="Kuo R."/>
            <person name="Ohm R.A."/>
            <person name="Bhattacharya S.S."/>
            <person name="Shirouzu T."/>
            <person name="Yoshinaga Y."/>
            <person name="Martin F.M."/>
            <person name="Grigoriev I.V."/>
            <person name="Hibbett D.S."/>
        </authorList>
    </citation>
    <scope>NUCLEOTIDE SEQUENCE [LARGE SCALE GENOMIC DNA]</scope>
    <source>
        <strain evidence="1 2">HHB14362 ss-1</strain>
    </source>
</reference>
<protein>
    <submittedName>
        <fullName evidence="1">Uncharacterized protein</fullName>
    </submittedName>
</protein>
<gene>
    <name evidence="1" type="ORF">NEOLEDRAFT_1184480</name>
</gene>
<dbReference type="Proteomes" id="UP000076761">
    <property type="component" value="Unassembled WGS sequence"/>
</dbReference>
<name>A0A165MDP3_9AGAM</name>
<proteinExistence type="predicted"/>
<organism evidence="1 2">
    <name type="scientific">Neolentinus lepideus HHB14362 ss-1</name>
    <dbReference type="NCBI Taxonomy" id="1314782"/>
    <lineage>
        <taxon>Eukaryota</taxon>
        <taxon>Fungi</taxon>
        <taxon>Dikarya</taxon>
        <taxon>Basidiomycota</taxon>
        <taxon>Agaricomycotina</taxon>
        <taxon>Agaricomycetes</taxon>
        <taxon>Gloeophyllales</taxon>
        <taxon>Gloeophyllaceae</taxon>
        <taxon>Neolentinus</taxon>
    </lineage>
</organism>
<dbReference type="EMBL" id="KV425698">
    <property type="protein sequence ID" value="KZT18205.1"/>
    <property type="molecule type" value="Genomic_DNA"/>
</dbReference>
<dbReference type="AlphaFoldDB" id="A0A165MDP3"/>